<protein>
    <submittedName>
        <fullName evidence="1">Putative metal-binding, possibly nucleicacid-binding protein</fullName>
    </submittedName>
</protein>
<dbReference type="RefSeq" id="WP_115270774.1">
    <property type="nucleotide sequence ID" value="NZ_CP185251.1"/>
</dbReference>
<reference evidence="1 2" key="1">
    <citation type="submission" date="2018-06" db="EMBL/GenBank/DDBJ databases">
        <authorList>
            <consortium name="Pathogen Informatics"/>
            <person name="Doyle S."/>
        </authorList>
    </citation>
    <scope>NUCLEOTIDE SEQUENCE [LARGE SCALE GENOMIC DNA]</scope>
    <source>
        <strain evidence="1 2">NCTC12224</strain>
    </source>
</reference>
<proteinExistence type="predicted"/>
<dbReference type="Pfam" id="PF02620">
    <property type="entry name" value="YceD"/>
    <property type="match status" value="1"/>
</dbReference>
<dbReference type="AlphaFoldDB" id="A0A380KF42"/>
<dbReference type="GeneID" id="78357546"/>
<evidence type="ECO:0000313" key="1">
    <source>
        <dbReference type="EMBL" id="SUN63229.1"/>
    </source>
</evidence>
<dbReference type="OrthoDB" id="9790372at2"/>
<name>A0A380KF42_9STRE</name>
<keyword evidence="2" id="KW-1185">Reference proteome</keyword>
<accession>A0A380KF42</accession>
<evidence type="ECO:0000313" key="2">
    <source>
        <dbReference type="Proteomes" id="UP000254924"/>
    </source>
</evidence>
<organism evidence="1 2">
    <name type="scientific">Streptococcus hyointestinalis</name>
    <dbReference type="NCBI Taxonomy" id="1337"/>
    <lineage>
        <taxon>Bacteria</taxon>
        <taxon>Bacillati</taxon>
        <taxon>Bacillota</taxon>
        <taxon>Bacilli</taxon>
        <taxon>Lactobacillales</taxon>
        <taxon>Streptococcaceae</taxon>
        <taxon>Streptococcus</taxon>
    </lineage>
</organism>
<sequence length="177" mass="19594">MLTLAEIRKQAEGLAFDVTLDLNDVLKKRNADIISVDDIHAVGLASYDDGLYLLHYQLTYRITLPSSRSMQPVTLAEKEVVDEVFVETSHLVSKKDLIEQNLALVLEGDSIDLKESVADNILLSIPLSVLTEEEIAGEGLPSGKDWTVMTEEQYASLQAEKQKEANPFSALDGLFED</sequence>
<gene>
    <name evidence="1" type="ORF">NCTC12224_02308</name>
</gene>
<dbReference type="InterPro" id="IPR003772">
    <property type="entry name" value="YceD"/>
</dbReference>
<dbReference type="Proteomes" id="UP000254924">
    <property type="component" value="Unassembled WGS sequence"/>
</dbReference>
<dbReference type="EMBL" id="UHFN01000007">
    <property type="protein sequence ID" value="SUN63229.1"/>
    <property type="molecule type" value="Genomic_DNA"/>
</dbReference>